<proteinExistence type="predicted"/>
<name>A0A2V5I9Z5_ASPV1</name>
<evidence type="ECO:0000313" key="2">
    <source>
        <dbReference type="EMBL" id="PYI16446.1"/>
    </source>
</evidence>
<accession>A0A2V5I9Z5</accession>
<protein>
    <submittedName>
        <fullName evidence="2">Uncharacterized protein</fullName>
    </submittedName>
</protein>
<sequence length="125" mass="13000">MAHSSTPILLHPSWRPSSPPAHAQASDIPPPLTLAPAQTAPSTAPSSETPSPGTRSDATPGYSPAASRTACPRGRRSRPLAGSSGRPWPPRDAPGSSGFPCPRPLIRTIPHILRVLRLRVAGLAT</sequence>
<evidence type="ECO:0000313" key="3">
    <source>
        <dbReference type="Proteomes" id="UP000249829"/>
    </source>
</evidence>
<feature type="region of interest" description="Disordered" evidence="1">
    <location>
        <begin position="1"/>
        <end position="104"/>
    </location>
</feature>
<gene>
    <name evidence="2" type="ORF">BO99DRAFT_220216</name>
</gene>
<keyword evidence="3" id="KW-1185">Reference proteome</keyword>
<dbReference type="Proteomes" id="UP000249829">
    <property type="component" value="Unassembled WGS sequence"/>
</dbReference>
<organism evidence="2 3">
    <name type="scientific">Aspergillus violaceofuscus (strain CBS 115571)</name>
    <dbReference type="NCBI Taxonomy" id="1450538"/>
    <lineage>
        <taxon>Eukaryota</taxon>
        <taxon>Fungi</taxon>
        <taxon>Dikarya</taxon>
        <taxon>Ascomycota</taxon>
        <taxon>Pezizomycotina</taxon>
        <taxon>Eurotiomycetes</taxon>
        <taxon>Eurotiomycetidae</taxon>
        <taxon>Eurotiales</taxon>
        <taxon>Aspergillaceae</taxon>
        <taxon>Aspergillus</taxon>
    </lineage>
</organism>
<reference evidence="2 3" key="1">
    <citation type="submission" date="2018-02" db="EMBL/GenBank/DDBJ databases">
        <title>The genomes of Aspergillus section Nigri reveals drivers in fungal speciation.</title>
        <authorList>
            <consortium name="DOE Joint Genome Institute"/>
            <person name="Vesth T.C."/>
            <person name="Nybo J."/>
            <person name="Theobald S."/>
            <person name="Brandl J."/>
            <person name="Frisvad J.C."/>
            <person name="Nielsen K.F."/>
            <person name="Lyhne E.K."/>
            <person name="Kogle M.E."/>
            <person name="Kuo A."/>
            <person name="Riley R."/>
            <person name="Clum A."/>
            <person name="Nolan M."/>
            <person name="Lipzen A."/>
            <person name="Salamov A."/>
            <person name="Henrissat B."/>
            <person name="Wiebenga A."/>
            <person name="De vries R.P."/>
            <person name="Grigoriev I.V."/>
            <person name="Mortensen U.H."/>
            <person name="Andersen M.R."/>
            <person name="Baker S.E."/>
        </authorList>
    </citation>
    <scope>NUCLEOTIDE SEQUENCE [LARGE SCALE GENOMIC DNA]</scope>
    <source>
        <strain evidence="2 3">CBS 115571</strain>
    </source>
</reference>
<dbReference type="EMBL" id="KZ825169">
    <property type="protein sequence ID" value="PYI16446.1"/>
    <property type="molecule type" value="Genomic_DNA"/>
</dbReference>
<evidence type="ECO:0000256" key="1">
    <source>
        <dbReference type="SAM" id="MobiDB-lite"/>
    </source>
</evidence>
<dbReference type="AlphaFoldDB" id="A0A2V5I9Z5"/>
<feature type="compositionally biased region" description="Low complexity" evidence="1">
    <location>
        <begin position="34"/>
        <end position="52"/>
    </location>
</feature>